<dbReference type="InterPro" id="IPR028098">
    <property type="entry name" value="Glyco_trans_4-like_N"/>
</dbReference>
<dbReference type="Gene3D" id="3.40.50.2000">
    <property type="entry name" value="Glycogen Phosphorylase B"/>
    <property type="match status" value="2"/>
</dbReference>
<evidence type="ECO:0000256" key="2">
    <source>
        <dbReference type="ARBA" id="ARBA00022679"/>
    </source>
</evidence>
<dbReference type="PANTHER" id="PTHR46401:SF2">
    <property type="entry name" value="GLYCOSYLTRANSFERASE WBBK-RELATED"/>
    <property type="match status" value="1"/>
</dbReference>
<dbReference type="SUPFAM" id="SSF53756">
    <property type="entry name" value="UDP-Glycosyltransferase/glycogen phosphorylase"/>
    <property type="match status" value="1"/>
</dbReference>
<gene>
    <name evidence="5" type="ORF">CBI38_24150</name>
</gene>
<dbReference type="EMBL" id="CP021354">
    <property type="protein sequence ID" value="AWK74185.1"/>
    <property type="molecule type" value="Genomic_DNA"/>
</dbReference>
<keyword evidence="6" id="KW-1185">Reference proteome</keyword>
<reference evidence="5 6" key="1">
    <citation type="submission" date="2017-05" db="EMBL/GenBank/DDBJ databases">
        <title>Isolation of Rhodococcus sp. S2-17 biodegrading of BP-3.</title>
        <authorList>
            <person name="Lee Y."/>
            <person name="Kim K.H."/>
            <person name="Chun B.H."/>
            <person name="Jung H.S."/>
            <person name="Jeon C.O."/>
        </authorList>
    </citation>
    <scope>NUCLEOTIDE SEQUENCE [LARGE SCALE GENOMIC DNA]</scope>
    <source>
        <strain evidence="5 6">S2-17</strain>
    </source>
</reference>
<dbReference type="PANTHER" id="PTHR46401">
    <property type="entry name" value="GLYCOSYLTRANSFERASE WBBK-RELATED"/>
    <property type="match status" value="1"/>
</dbReference>
<evidence type="ECO:0000313" key="6">
    <source>
        <dbReference type="Proteomes" id="UP000245711"/>
    </source>
</evidence>
<accession>A0A2S2BZW3</accession>
<evidence type="ECO:0000259" key="4">
    <source>
        <dbReference type="Pfam" id="PF13439"/>
    </source>
</evidence>
<keyword evidence="1" id="KW-0328">Glycosyltransferase</keyword>
<proteinExistence type="predicted"/>
<dbReference type="Proteomes" id="UP000245711">
    <property type="component" value="Chromosome"/>
</dbReference>
<organism evidence="5 6">
    <name type="scientific">Rhodococcus oxybenzonivorans</name>
    <dbReference type="NCBI Taxonomy" id="1990687"/>
    <lineage>
        <taxon>Bacteria</taxon>
        <taxon>Bacillati</taxon>
        <taxon>Actinomycetota</taxon>
        <taxon>Actinomycetes</taxon>
        <taxon>Mycobacteriales</taxon>
        <taxon>Nocardiaceae</taxon>
        <taxon>Rhodococcus</taxon>
    </lineage>
</organism>
<dbReference type="Pfam" id="PF13439">
    <property type="entry name" value="Glyco_transf_4"/>
    <property type="match status" value="1"/>
</dbReference>
<evidence type="ECO:0000259" key="3">
    <source>
        <dbReference type="Pfam" id="PF00534"/>
    </source>
</evidence>
<sequence length="392" mass="43118">MTAHGLRTDQRTTFVGKSVAIIGTRGYPSFYGGFETLVRQLAPYLADQGWDVTVYGRDGSTKKDTPDHDPRVHAIVTRGVESKSLSTLSYGLTSSVHAARHRPDVALVMNVANGYWLPLLRARGIPTVVNVDGIEWERAKWGKQAKAVFRGGARLTAKFGDNLVYDSQEIARRWAAGFKRDGIFIPYGGTDPGPLEPVPELAGRPYALMVARFVPENTVVEFFDAAEHLSERWDIAIVGSSGYGGDLDDRVANLAARNERIHWFGHVSDDQRLFSLWQHSGAYFHGHSVGGTNPALVQAMACGAPIVARDTVFNREVLAGSAIFAQPHSADIAEKIDQLLANRSLQQELSTAARHRGETHYSWRNVCSTYETTLLDVTGTKSSVPRSNNNRE</sequence>
<feature type="domain" description="Glycosyl transferase family 1" evidence="3">
    <location>
        <begin position="203"/>
        <end position="356"/>
    </location>
</feature>
<protein>
    <submittedName>
        <fullName evidence="5">Glycosyl transferase</fullName>
    </submittedName>
</protein>
<dbReference type="GO" id="GO:0016757">
    <property type="term" value="F:glycosyltransferase activity"/>
    <property type="evidence" value="ECO:0007669"/>
    <property type="project" value="UniProtKB-KW"/>
</dbReference>
<feature type="domain" description="Glycosyltransferase subfamily 4-like N-terminal" evidence="4">
    <location>
        <begin position="31"/>
        <end position="191"/>
    </location>
</feature>
<evidence type="ECO:0000256" key="1">
    <source>
        <dbReference type="ARBA" id="ARBA00022676"/>
    </source>
</evidence>
<dbReference type="KEGG" id="roz:CBI38_24150"/>
<evidence type="ECO:0000313" key="5">
    <source>
        <dbReference type="EMBL" id="AWK74185.1"/>
    </source>
</evidence>
<dbReference type="Pfam" id="PF00534">
    <property type="entry name" value="Glycos_transf_1"/>
    <property type="match status" value="1"/>
</dbReference>
<dbReference type="InterPro" id="IPR001296">
    <property type="entry name" value="Glyco_trans_1"/>
</dbReference>
<dbReference type="AlphaFoldDB" id="A0A2S2BZW3"/>
<keyword evidence="2 5" id="KW-0808">Transferase</keyword>
<name>A0A2S2BZW3_9NOCA</name>